<evidence type="ECO:0000313" key="3">
    <source>
        <dbReference type="Proteomes" id="UP001155241"/>
    </source>
</evidence>
<accession>A0A9X2FCN0</accession>
<sequence length="106" mass="11168">MLETVHLEAAMATQNPYHPPQHQGGKPSRPRPWCGLLIGFAVGALPPLALGVRGWYSFESYVASLPPGTAVCGNGMLGVLLLIFFVAPVTGSAGALVGWGIASWRR</sequence>
<name>A0A9X2FCN0_9BACT</name>
<reference evidence="2" key="1">
    <citation type="submission" date="2022-06" db="EMBL/GenBank/DDBJ databases">
        <title>Aeoliella straminimaris, a novel planctomycete from sediments.</title>
        <authorList>
            <person name="Vitorino I.R."/>
            <person name="Lage O.M."/>
        </authorList>
    </citation>
    <scope>NUCLEOTIDE SEQUENCE</scope>
    <source>
        <strain evidence="2">ICT_H6.2</strain>
    </source>
</reference>
<keyword evidence="1" id="KW-0472">Membrane</keyword>
<proteinExistence type="predicted"/>
<keyword evidence="3" id="KW-1185">Reference proteome</keyword>
<dbReference type="RefSeq" id="WP_252854229.1">
    <property type="nucleotide sequence ID" value="NZ_JAMXLR010000065.1"/>
</dbReference>
<evidence type="ECO:0000313" key="2">
    <source>
        <dbReference type="EMBL" id="MCO6046119.1"/>
    </source>
</evidence>
<dbReference type="AlphaFoldDB" id="A0A9X2FCN0"/>
<feature type="transmembrane region" description="Helical" evidence="1">
    <location>
        <begin position="33"/>
        <end position="56"/>
    </location>
</feature>
<dbReference type="EMBL" id="JAMXLR010000065">
    <property type="protein sequence ID" value="MCO6046119.1"/>
    <property type="molecule type" value="Genomic_DNA"/>
</dbReference>
<feature type="transmembrane region" description="Helical" evidence="1">
    <location>
        <begin position="76"/>
        <end position="102"/>
    </location>
</feature>
<comment type="caution">
    <text evidence="2">The sequence shown here is derived from an EMBL/GenBank/DDBJ whole genome shotgun (WGS) entry which is preliminary data.</text>
</comment>
<protein>
    <submittedName>
        <fullName evidence="2">Uncharacterized protein</fullName>
    </submittedName>
</protein>
<dbReference type="Proteomes" id="UP001155241">
    <property type="component" value="Unassembled WGS sequence"/>
</dbReference>
<organism evidence="2 3">
    <name type="scientific">Aeoliella straminimaris</name>
    <dbReference type="NCBI Taxonomy" id="2954799"/>
    <lineage>
        <taxon>Bacteria</taxon>
        <taxon>Pseudomonadati</taxon>
        <taxon>Planctomycetota</taxon>
        <taxon>Planctomycetia</taxon>
        <taxon>Pirellulales</taxon>
        <taxon>Lacipirellulaceae</taxon>
        <taxon>Aeoliella</taxon>
    </lineage>
</organism>
<keyword evidence="1" id="KW-1133">Transmembrane helix</keyword>
<keyword evidence="1" id="KW-0812">Transmembrane</keyword>
<gene>
    <name evidence="2" type="ORF">NG895_19640</name>
</gene>
<evidence type="ECO:0000256" key="1">
    <source>
        <dbReference type="SAM" id="Phobius"/>
    </source>
</evidence>